<dbReference type="OrthoDB" id="9131066at2"/>
<dbReference type="RefSeq" id="WP_130308709.1">
    <property type="nucleotide sequence ID" value="NZ_SHKN01000009.1"/>
</dbReference>
<accession>A0A4V2FRM6</accession>
<evidence type="ECO:0000313" key="3">
    <source>
        <dbReference type="Proteomes" id="UP000293562"/>
    </source>
</evidence>
<comment type="caution">
    <text evidence="2">The sequence shown here is derived from an EMBL/GenBank/DDBJ whole genome shotgun (WGS) entry which is preliminary data.</text>
</comment>
<keyword evidence="1" id="KW-1133">Transmembrane helix</keyword>
<dbReference type="EMBL" id="SHKN01000009">
    <property type="protein sequence ID" value="RZT91029.1"/>
    <property type="molecule type" value="Genomic_DNA"/>
</dbReference>
<evidence type="ECO:0000313" key="2">
    <source>
        <dbReference type="EMBL" id="RZT91029.1"/>
    </source>
</evidence>
<sequence>MWSIFKDFIENQFISSSIGFGGFIMALLSLFIHYKNRTTNKKTYYLNRDNNRKSSIELLHISATQVESSIINKLVVFNPSSNGLILQSLQVFKEYKSNFPILQEYGLIKKWDKVKSTWWPTTDESNLEPRFVEDEFRNLFVKDIRLIVVSIDGYIDRDLYKFHLKTGHEEISRITTINGFQTQFAHDFYRKYKKD</sequence>
<protein>
    <submittedName>
        <fullName evidence="2">Uncharacterized protein</fullName>
    </submittedName>
</protein>
<evidence type="ECO:0000256" key="1">
    <source>
        <dbReference type="SAM" id="Phobius"/>
    </source>
</evidence>
<organism evidence="2 3">
    <name type="scientific">Ancylomarina subtilis</name>
    <dbReference type="NCBI Taxonomy" id="1639035"/>
    <lineage>
        <taxon>Bacteria</taxon>
        <taxon>Pseudomonadati</taxon>
        <taxon>Bacteroidota</taxon>
        <taxon>Bacteroidia</taxon>
        <taxon>Marinilabiliales</taxon>
        <taxon>Marinifilaceae</taxon>
        <taxon>Ancylomarina</taxon>
    </lineage>
</organism>
<dbReference type="AlphaFoldDB" id="A0A4V2FRM6"/>
<proteinExistence type="predicted"/>
<keyword evidence="1" id="KW-0812">Transmembrane</keyword>
<dbReference type="Proteomes" id="UP000293562">
    <property type="component" value="Unassembled WGS sequence"/>
</dbReference>
<name>A0A4V2FRM6_9BACT</name>
<gene>
    <name evidence="2" type="ORF">EV201_3369</name>
</gene>
<feature type="transmembrane region" description="Helical" evidence="1">
    <location>
        <begin position="12"/>
        <end position="32"/>
    </location>
</feature>
<reference evidence="2 3" key="1">
    <citation type="submission" date="2019-02" db="EMBL/GenBank/DDBJ databases">
        <title>Genomic Encyclopedia of Type Strains, Phase IV (KMG-IV): sequencing the most valuable type-strain genomes for metagenomic binning, comparative biology and taxonomic classification.</title>
        <authorList>
            <person name="Goeker M."/>
        </authorList>
    </citation>
    <scope>NUCLEOTIDE SEQUENCE [LARGE SCALE GENOMIC DNA]</scope>
    <source>
        <strain evidence="2 3">DSM 28825</strain>
    </source>
</reference>
<keyword evidence="3" id="KW-1185">Reference proteome</keyword>
<keyword evidence="1" id="KW-0472">Membrane</keyword>